<evidence type="ECO:0000256" key="1">
    <source>
        <dbReference type="ARBA" id="ARBA00004275"/>
    </source>
</evidence>
<evidence type="ECO:0000256" key="7">
    <source>
        <dbReference type="ARBA" id="ARBA00023140"/>
    </source>
</evidence>
<keyword evidence="6" id="KW-0443">Lipid metabolism</keyword>
<comment type="pathway">
    <text evidence="2">Lipid metabolism; fatty acid beta-oxidation.</text>
</comment>
<evidence type="ECO:0000313" key="10">
    <source>
        <dbReference type="Proteomes" id="UP001219355"/>
    </source>
</evidence>
<accession>A0AAF0DMC7</accession>
<dbReference type="InterPro" id="IPR029045">
    <property type="entry name" value="ClpP/crotonase-like_dom_sf"/>
</dbReference>
<evidence type="ECO:0000313" key="9">
    <source>
        <dbReference type="EMBL" id="WEW60292.1"/>
    </source>
</evidence>
<comment type="subcellular location">
    <subcellularLocation>
        <location evidence="1">Peroxisome</location>
    </subcellularLocation>
</comment>
<dbReference type="SUPFAM" id="SSF52096">
    <property type="entry name" value="ClpP/crotonase"/>
    <property type="match status" value="1"/>
</dbReference>
<name>A0AAF0DMC7_9EURO</name>
<dbReference type="FunFam" id="1.10.12.10:FF:000004">
    <property type="entry name" value="Delta3,5-delta2,4-dienoyl-CoA isomerase"/>
    <property type="match status" value="1"/>
</dbReference>
<sequence length="288" mass="31085">MTGQDSGPTSNSRKHFKLTFPREYIAHVEINRADKLNAFIEEMWLELRRIFDQLSVDPNVRAIILSGAGPRAFTAGLDVKAAANSALGGSGGAGKSDPARTAVQLRRHVASFQDCMSAVEKCEKPVICVMHGISYGLAIDLATTADLRICSKDSQFCVKEVDIGIAADVGTLTRLPKVVGHYGWVKEVCLTARIFGAEEAMRVGLVNSVYEGKEEAVKAAIELAALMAKKSPVAVQGTKELLNWSRDHSVQDGLRYTGVWNSAAIQAADVPTALLAGLEKRTPTFEKL</sequence>
<protein>
    <recommendedName>
        <fullName evidence="11">Enoyl-CoA hydratase</fullName>
    </recommendedName>
</protein>
<dbReference type="Pfam" id="PF00378">
    <property type="entry name" value="ECH_1"/>
    <property type="match status" value="1"/>
</dbReference>
<dbReference type="FunFam" id="3.90.226.10:FF:000024">
    <property type="entry name" value="Delta3,5-delta2,4-dienoyl-CoA isomerase"/>
    <property type="match status" value="1"/>
</dbReference>
<evidence type="ECO:0000256" key="5">
    <source>
        <dbReference type="ARBA" id="ARBA00022990"/>
    </source>
</evidence>
<dbReference type="CDD" id="cd06558">
    <property type="entry name" value="crotonase-like"/>
    <property type="match status" value="1"/>
</dbReference>
<dbReference type="GO" id="GO:0005739">
    <property type="term" value="C:mitochondrion"/>
    <property type="evidence" value="ECO:0007669"/>
    <property type="project" value="TreeGrafter"/>
</dbReference>
<reference evidence="9" key="1">
    <citation type="submission" date="2023-03" db="EMBL/GenBank/DDBJ databases">
        <title>Emydomyces testavorans Genome Sequence.</title>
        <authorList>
            <person name="Hoyer L."/>
        </authorList>
    </citation>
    <scope>NUCLEOTIDE SEQUENCE</scope>
    <source>
        <strain evidence="9">16-2883</strain>
    </source>
</reference>
<dbReference type="InterPro" id="IPR014748">
    <property type="entry name" value="Enoyl-CoA_hydra_C"/>
</dbReference>
<evidence type="ECO:0008006" key="11">
    <source>
        <dbReference type="Google" id="ProtNLM"/>
    </source>
</evidence>
<dbReference type="Gene3D" id="3.90.226.10">
    <property type="entry name" value="2-enoyl-CoA Hydratase, Chain A, domain 1"/>
    <property type="match status" value="1"/>
</dbReference>
<dbReference type="GO" id="GO:0051750">
    <property type="term" value="F:delta(3,5)-delta(2,4)-dienoyl-CoA isomerase activity"/>
    <property type="evidence" value="ECO:0007669"/>
    <property type="project" value="TreeGrafter"/>
</dbReference>
<dbReference type="GO" id="GO:0005777">
    <property type="term" value="C:peroxisome"/>
    <property type="evidence" value="ECO:0007669"/>
    <property type="project" value="UniProtKB-SubCell"/>
</dbReference>
<evidence type="ECO:0000256" key="3">
    <source>
        <dbReference type="ARBA" id="ARBA00005254"/>
    </source>
</evidence>
<keyword evidence="10" id="KW-1185">Reference proteome</keyword>
<dbReference type="PANTHER" id="PTHR43149">
    <property type="entry name" value="ENOYL-COA HYDRATASE"/>
    <property type="match status" value="1"/>
</dbReference>
<dbReference type="EMBL" id="CP120630">
    <property type="protein sequence ID" value="WEW60292.1"/>
    <property type="molecule type" value="Genomic_DNA"/>
</dbReference>
<evidence type="ECO:0000256" key="4">
    <source>
        <dbReference type="ARBA" id="ARBA00022832"/>
    </source>
</evidence>
<dbReference type="InterPro" id="IPR001753">
    <property type="entry name" value="Enoyl-CoA_hydra/iso"/>
</dbReference>
<dbReference type="GO" id="GO:0006631">
    <property type="term" value="P:fatty acid metabolic process"/>
    <property type="evidence" value="ECO:0007669"/>
    <property type="project" value="UniProtKB-KW"/>
</dbReference>
<evidence type="ECO:0000256" key="8">
    <source>
        <dbReference type="ARBA" id="ARBA00023235"/>
    </source>
</evidence>
<dbReference type="PANTHER" id="PTHR43149:SF1">
    <property type="entry name" value="DELTA(3,5)-DELTA(2,4)-DIENOYL-COA ISOMERASE, MITOCHONDRIAL"/>
    <property type="match status" value="1"/>
</dbReference>
<keyword evidence="7" id="KW-0576">Peroxisome</keyword>
<evidence type="ECO:0000256" key="2">
    <source>
        <dbReference type="ARBA" id="ARBA00005005"/>
    </source>
</evidence>
<dbReference type="Proteomes" id="UP001219355">
    <property type="component" value="Chromosome 4"/>
</dbReference>
<dbReference type="Gene3D" id="1.10.12.10">
    <property type="entry name" value="Lyase 2-enoyl-coa Hydratase, Chain A, domain 2"/>
    <property type="match status" value="1"/>
</dbReference>
<comment type="similarity">
    <text evidence="3">Belongs to the enoyl-CoA hydratase/isomerase family.</text>
</comment>
<keyword evidence="4" id="KW-0276">Fatty acid metabolism</keyword>
<dbReference type="InterPro" id="IPR045002">
    <property type="entry name" value="Ech1-like"/>
</dbReference>
<proteinExistence type="inferred from homology"/>
<gene>
    <name evidence="9" type="ORF">PRK78_005777</name>
</gene>
<keyword evidence="8" id="KW-0413">Isomerase</keyword>
<keyword evidence="5" id="KW-0007">Acetylation</keyword>
<evidence type="ECO:0000256" key="6">
    <source>
        <dbReference type="ARBA" id="ARBA00023098"/>
    </source>
</evidence>
<dbReference type="AlphaFoldDB" id="A0AAF0DMC7"/>
<organism evidence="9 10">
    <name type="scientific">Emydomyces testavorans</name>
    <dbReference type="NCBI Taxonomy" id="2070801"/>
    <lineage>
        <taxon>Eukaryota</taxon>
        <taxon>Fungi</taxon>
        <taxon>Dikarya</taxon>
        <taxon>Ascomycota</taxon>
        <taxon>Pezizomycotina</taxon>
        <taxon>Eurotiomycetes</taxon>
        <taxon>Eurotiomycetidae</taxon>
        <taxon>Onygenales</taxon>
        <taxon>Nannizziopsiaceae</taxon>
        <taxon>Emydomyces</taxon>
    </lineage>
</organism>